<dbReference type="AlphaFoldDB" id="A0A8J2SWC5"/>
<keyword evidence="2" id="KW-1133">Transmembrane helix</keyword>
<dbReference type="Proteomes" id="UP000789595">
    <property type="component" value="Unassembled WGS sequence"/>
</dbReference>
<evidence type="ECO:0000313" key="5">
    <source>
        <dbReference type="Proteomes" id="UP000789595"/>
    </source>
</evidence>
<reference evidence="4" key="1">
    <citation type="submission" date="2021-11" db="EMBL/GenBank/DDBJ databases">
        <authorList>
            <consortium name="Genoscope - CEA"/>
            <person name="William W."/>
        </authorList>
    </citation>
    <scope>NUCLEOTIDE SEQUENCE</scope>
</reference>
<evidence type="ECO:0000256" key="2">
    <source>
        <dbReference type="SAM" id="Phobius"/>
    </source>
</evidence>
<accession>A0A8J2SWC5</accession>
<feature type="transmembrane region" description="Helical" evidence="2">
    <location>
        <begin position="175"/>
        <end position="197"/>
    </location>
</feature>
<comment type="caution">
    <text evidence="4">The sequence shown here is derived from an EMBL/GenBank/DDBJ whole genome shotgun (WGS) entry which is preliminary data.</text>
</comment>
<protein>
    <submittedName>
        <fullName evidence="4">Uncharacterized protein</fullName>
    </submittedName>
</protein>
<sequence>MFGAFDIALAMSGAVTLAMIGNPDEYERIAGPIFQSYKFQLRIFCTSCTVLMELAWRGRYDLYINFMDNSIERLTTGWLRLSAADLATVRDMQGTDTVLGLSLVSFNAIYGKPAYILAALARAMSLNGGIIPNPLSPRRPTGARQAHELGMRAMLRQLSRNGGAHRIDEDDWWRIIIWLSLFGGLTAAFCIVGPMLAPDDPYTKMVDRARLDDGLLTFDDLEARRTLTYAVPYRREARIGGARGYGRPGGMPRTVAQMNAAAIPLETLGGNIPQLAHPADPPRDAHIGPPELGGVGVVRRQEIRDEAGVDQPQNPAQR</sequence>
<evidence type="ECO:0000313" key="4">
    <source>
        <dbReference type="EMBL" id="CAH0374134.1"/>
    </source>
</evidence>
<evidence type="ECO:0000256" key="1">
    <source>
        <dbReference type="SAM" id="MobiDB-lite"/>
    </source>
</evidence>
<keyword evidence="2" id="KW-0812">Transmembrane</keyword>
<feature type="signal peptide" evidence="3">
    <location>
        <begin position="1"/>
        <end position="18"/>
    </location>
</feature>
<dbReference type="EMBL" id="CAKKNE010000004">
    <property type="protein sequence ID" value="CAH0374134.1"/>
    <property type="molecule type" value="Genomic_DNA"/>
</dbReference>
<feature type="region of interest" description="Disordered" evidence="1">
    <location>
        <begin position="281"/>
        <end position="318"/>
    </location>
</feature>
<evidence type="ECO:0000256" key="3">
    <source>
        <dbReference type="SAM" id="SignalP"/>
    </source>
</evidence>
<keyword evidence="2" id="KW-0472">Membrane</keyword>
<name>A0A8J2SWC5_9STRA</name>
<keyword evidence="5" id="KW-1185">Reference proteome</keyword>
<organism evidence="4 5">
    <name type="scientific">Pelagomonas calceolata</name>
    <dbReference type="NCBI Taxonomy" id="35677"/>
    <lineage>
        <taxon>Eukaryota</taxon>
        <taxon>Sar</taxon>
        <taxon>Stramenopiles</taxon>
        <taxon>Ochrophyta</taxon>
        <taxon>Pelagophyceae</taxon>
        <taxon>Pelagomonadales</taxon>
        <taxon>Pelagomonadaceae</taxon>
        <taxon>Pelagomonas</taxon>
    </lineage>
</organism>
<keyword evidence="3" id="KW-0732">Signal</keyword>
<proteinExistence type="predicted"/>
<gene>
    <name evidence="4" type="ORF">PECAL_4P14020</name>
</gene>
<feature type="chain" id="PRO_5035176707" evidence="3">
    <location>
        <begin position="19"/>
        <end position="318"/>
    </location>
</feature>